<dbReference type="Proteomes" id="UP001362999">
    <property type="component" value="Unassembled WGS sequence"/>
</dbReference>
<accession>A0AAW0EFL0</accession>
<gene>
    <name evidence="1" type="ORF">R3P38DRAFT_2756391</name>
</gene>
<dbReference type="AlphaFoldDB" id="A0AAW0EFL0"/>
<organism evidence="1 2">
    <name type="scientific">Favolaschia claudopus</name>
    <dbReference type="NCBI Taxonomy" id="2862362"/>
    <lineage>
        <taxon>Eukaryota</taxon>
        <taxon>Fungi</taxon>
        <taxon>Dikarya</taxon>
        <taxon>Basidiomycota</taxon>
        <taxon>Agaricomycotina</taxon>
        <taxon>Agaricomycetes</taxon>
        <taxon>Agaricomycetidae</taxon>
        <taxon>Agaricales</taxon>
        <taxon>Marasmiineae</taxon>
        <taxon>Mycenaceae</taxon>
        <taxon>Favolaschia</taxon>
    </lineage>
</organism>
<evidence type="ECO:0000313" key="1">
    <source>
        <dbReference type="EMBL" id="KAK7063463.1"/>
    </source>
</evidence>
<comment type="caution">
    <text evidence="1">The sequence shown here is derived from an EMBL/GenBank/DDBJ whole genome shotgun (WGS) entry which is preliminary data.</text>
</comment>
<dbReference type="EMBL" id="JAWWNJ010000001">
    <property type="protein sequence ID" value="KAK7063463.1"/>
    <property type="molecule type" value="Genomic_DNA"/>
</dbReference>
<proteinExistence type="predicted"/>
<evidence type="ECO:0000313" key="2">
    <source>
        <dbReference type="Proteomes" id="UP001362999"/>
    </source>
</evidence>
<protein>
    <submittedName>
        <fullName evidence="1">Uncharacterized protein</fullName>
    </submittedName>
</protein>
<keyword evidence="2" id="KW-1185">Reference proteome</keyword>
<name>A0AAW0EFL0_9AGAR</name>
<reference evidence="1 2" key="1">
    <citation type="journal article" date="2024" name="J Genomics">
        <title>Draft genome sequencing and assembly of Favolaschia claudopus CIRM-BRFM 2984 isolated from oak limbs.</title>
        <authorList>
            <person name="Navarro D."/>
            <person name="Drula E."/>
            <person name="Chaduli D."/>
            <person name="Cazenave R."/>
            <person name="Ahrendt S."/>
            <person name="Wang J."/>
            <person name="Lipzen A."/>
            <person name="Daum C."/>
            <person name="Barry K."/>
            <person name="Grigoriev I.V."/>
            <person name="Favel A."/>
            <person name="Rosso M.N."/>
            <person name="Martin F."/>
        </authorList>
    </citation>
    <scope>NUCLEOTIDE SEQUENCE [LARGE SCALE GENOMIC DNA]</scope>
    <source>
        <strain evidence="1 2">CIRM-BRFM 2984</strain>
    </source>
</reference>
<sequence length="361" mass="41788">MPTRDETIARTSFDYQVYSFTFEWNIIHLASIRLERRLSMNQDFNSIQFNSDIYTTARESTFDTREGLHVQVTVNGGLLLSKSGLKREYSINLFNAFNSFKIDPSNFKSARNSRVTVEIRERCGNCYVPFSGAGSSVVVVVDMSRAELSRYCARPTRNGVQLRDLISNGIEIKRQQSHFWCPSLQSLTSFIQFSTRLSFDIPYLQSSIRGLKLRLFRFDFKITALFDLNAEPIQVLANPSFWLFKEYSLYRTMSVSGCIELRARVFNYSNMHALKRCTFRLNRFETAFNFKLLWLFFVYYTRGIEVNRRNLEGIAEGIAEGDRVRCPETIRAWGFCGMRWGRAGWLARGLVTRDFGHGAVA</sequence>